<comment type="caution">
    <text evidence="1">The sequence shown here is derived from an EMBL/GenBank/DDBJ whole genome shotgun (WGS) entry which is preliminary data.</text>
</comment>
<gene>
    <name evidence="1" type="ORF">SLEP1_g33597</name>
</gene>
<accession>A0AAV5KHC6</accession>
<dbReference type="AlphaFoldDB" id="A0AAV5KHC6"/>
<evidence type="ECO:0000313" key="1">
    <source>
        <dbReference type="EMBL" id="GKV23924.1"/>
    </source>
</evidence>
<organism evidence="1 2">
    <name type="scientific">Rubroshorea leprosula</name>
    <dbReference type="NCBI Taxonomy" id="152421"/>
    <lineage>
        <taxon>Eukaryota</taxon>
        <taxon>Viridiplantae</taxon>
        <taxon>Streptophyta</taxon>
        <taxon>Embryophyta</taxon>
        <taxon>Tracheophyta</taxon>
        <taxon>Spermatophyta</taxon>
        <taxon>Magnoliopsida</taxon>
        <taxon>eudicotyledons</taxon>
        <taxon>Gunneridae</taxon>
        <taxon>Pentapetalae</taxon>
        <taxon>rosids</taxon>
        <taxon>malvids</taxon>
        <taxon>Malvales</taxon>
        <taxon>Dipterocarpaceae</taxon>
        <taxon>Rubroshorea</taxon>
    </lineage>
</organism>
<reference evidence="1 2" key="1">
    <citation type="journal article" date="2021" name="Commun. Biol.">
        <title>The genome of Shorea leprosula (Dipterocarpaceae) highlights the ecological relevance of drought in aseasonal tropical rainforests.</title>
        <authorList>
            <person name="Ng K.K.S."/>
            <person name="Kobayashi M.J."/>
            <person name="Fawcett J.A."/>
            <person name="Hatakeyama M."/>
            <person name="Paape T."/>
            <person name="Ng C.H."/>
            <person name="Ang C.C."/>
            <person name="Tnah L.H."/>
            <person name="Lee C.T."/>
            <person name="Nishiyama T."/>
            <person name="Sese J."/>
            <person name="O'Brien M.J."/>
            <person name="Copetti D."/>
            <person name="Mohd Noor M.I."/>
            <person name="Ong R.C."/>
            <person name="Putra M."/>
            <person name="Sireger I.Z."/>
            <person name="Indrioko S."/>
            <person name="Kosugi Y."/>
            <person name="Izuno A."/>
            <person name="Isagi Y."/>
            <person name="Lee S.L."/>
            <person name="Shimizu K.K."/>
        </authorList>
    </citation>
    <scope>NUCLEOTIDE SEQUENCE [LARGE SCALE GENOMIC DNA]</scope>
    <source>
        <strain evidence="1">214</strain>
    </source>
</reference>
<protein>
    <submittedName>
        <fullName evidence="1">Uncharacterized protein</fullName>
    </submittedName>
</protein>
<proteinExistence type="predicted"/>
<sequence>MIAPLSHPQQQLQCRRPYHCGLVILDCITSSCASLPVDCGLTHTHPPPHYENYLGPIQGT</sequence>
<evidence type="ECO:0000313" key="2">
    <source>
        <dbReference type="Proteomes" id="UP001054252"/>
    </source>
</evidence>
<keyword evidence="2" id="KW-1185">Reference proteome</keyword>
<dbReference type="Proteomes" id="UP001054252">
    <property type="component" value="Unassembled WGS sequence"/>
</dbReference>
<dbReference type="EMBL" id="BPVZ01000064">
    <property type="protein sequence ID" value="GKV23924.1"/>
    <property type="molecule type" value="Genomic_DNA"/>
</dbReference>
<name>A0AAV5KHC6_9ROSI</name>